<dbReference type="PROSITE" id="PS50110">
    <property type="entry name" value="RESPONSE_REGULATORY"/>
    <property type="match status" value="1"/>
</dbReference>
<dbReference type="Proteomes" id="UP000033684">
    <property type="component" value="Unassembled WGS sequence"/>
</dbReference>
<dbReference type="Pfam" id="PF00072">
    <property type="entry name" value="Response_reg"/>
    <property type="match status" value="1"/>
</dbReference>
<dbReference type="PANTHER" id="PTHR44591">
    <property type="entry name" value="STRESS RESPONSE REGULATOR PROTEIN 1"/>
    <property type="match status" value="1"/>
</dbReference>
<dbReference type="Gene3D" id="3.40.50.2300">
    <property type="match status" value="1"/>
</dbReference>
<evidence type="ECO:0000259" key="3">
    <source>
        <dbReference type="PROSITE" id="PS50110"/>
    </source>
</evidence>
<accession>A0A0F3IM78</accession>
<keyword evidence="5" id="KW-1185">Reference proteome</keyword>
<dbReference type="AlphaFoldDB" id="A0A0F3IM78"/>
<dbReference type="SMART" id="SM00448">
    <property type="entry name" value="REC"/>
    <property type="match status" value="1"/>
</dbReference>
<dbReference type="PANTHER" id="PTHR44591:SF25">
    <property type="entry name" value="CHEMOTAXIS TWO-COMPONENT RESPONSE REGULATOR"/>
    <property type="match status" value="1"/>
</dbReference>
<dbReference type="EMBL" id="LAJX01000016">
    <property type="protein sequence ID" value="KJV07802.1"/>
    <property type="molecule type" value="Genomic_DNA"/>
</dbReference>
<reference evidence="5" key="1">
    <citation type="submission" date="2015-03" db="EMBL/GenBank/DDBJ databases">
        <title>Draft genome sequence of a novel methanotroph (Sn10-6) isolated from flooded ricefield rhizosphere in India.</title>
        <authorList>
            <person name="Pandit P.S."/>
            <person name="Pore S.D."/>
            <person name="Arora P."/>
            <person name="Kapse N.G."/>
            <person name="Dhakephalkar P.K."/>
            <person name="Rahalkar M.C."/>
        </authorList>
    </citation>
    <scope>NUCLEOTIDE SEQUENCE [LARGE SCALE GENOMIC DNA]</scope>
    <source>
        <strain evidence="5">Sn10-6</strain>
    </source>
</reference>
<dbReference type="InterPro" id="IPR001789">
    <property type="entry name" value="Sig_transdc_resp-reg_receiver"/>
</dbReference>
<evidence type="ECO:0000313" key="5">
    <source>
        <dbReference type="Proteomes" id="UP000033684"/>
    </source>
</evidence>
<dbReference type="GO" id="GO:0000160">
    <property type="term" value="P:phosphorelay signal transduction system"/>
    <property type="evidence" value="ECO:0007669"/>
    <property type="project" value="InterPro"/>
</dbReference>
<comment type="caution">
    <text evidence="4">The sequence shown here is derived from an EMBL/GenBank/DDBJ whole genome shotgun (WGS) entry which is preliminary data.</text>
</comment>
<evidence type="ECO:0000256" key="2">
    <source>
        <dbReference type="PROSITE-ProRule" id="PRU00169"/>
    </source>
</evidence>
<dbReference type="InterPro" id="IPR050595">
    <property type="entry name" value="Bact_response_regulator"/>
</dbReference>
<dbReference type="SUPFAM" id="SSF52172">
    <property type="entry name" value="CheY-like"/>
    <property type="match status" value="1"/>
</dbReference>
<evidence type="ECO:0000256" key="1">
    <source>
        <dbReference type="ARBA" id="ARBA00022553"/>
    </source>
</evidence>
<feature type="domain" description="Response regulatory" evidence="3">
    <location>
        <begin position="4"/>
        <end position="123"/>
    </location>
</feature>
<reference evidence="4 5" key="2">
    <citation type="journal article" date="2016" name="Microb. Ecol.">
        <title>Genome Characteristics of a Novel Type I Methanotroph (Sn10-6) Isolated from a Flooded Indian Rice Field.</title>
        <authorList>
            <person name="Rahalkar M.C."/>
            <person name="Pandit P.S."/>
            <person name="Dhakephalkar P.K."/>
            <person name="Pore S."/>
            <person name="Arora P."/>
            <person name="Kapse N."/>
        </authorList>
    </citation>
    <scope>NUCLEOTIDE SEQUENCE [LARGE SCALE GENOMIC DNA]</scope>
    <source>
        <strain evidence="4 5">Sn10-6</strain>
    </source>
</reference>
<sequence length="125" mass="13687">MAKTILIVDDSASFRRVEAMALTGAGYEVVEASDGQDALNKLSQLNNQKIHLIICDINMPVMGGIEFVTRVKQLASYKFTPVMMLTTEDSDAIKQEGRAAGAKAWMVKPFKSEQLLNAVSKLILP</sequence>
<name>A0A0F3IM78_9GAMM</name>
<dbReference type="RefSeq" id="WP_045777989.1">
    <property type="nucleotide sequence ID" value="NZ_LAJX01000016.1"/>
</dbReference>
<gene>
    <name evidence="4" type="ORF">VZ94_02210</name>
</gene>
<dbReference type="InterPro" id="IPR011006">
    <property type="entry name" value="CheY-like_superfamily"/>
</dbReference>
<organism evidence="4 5">
    <name type="scientific">Methylocucumis oryzae</name>
    <dbReference type="NCBI Taxonomy" id="1632867"/>
    <lineage>
        <taxon>Bacteria</taxon>
        <taxon>Pseudomonadati</taxon>
        <taxon>Pseudomonadota</taxon>
        <taxon>Gammaproteobacteria</taxon>
        <taxon>Methylococcales</taxon>
        <taxon>Methylococcaceae</taxon>
        <taxon>Methylocucumis</taxon>
    </lineage>
</organism>
<feature type="modified residue" description="4-aspartylphosphate" evidence="2">
    <location>
        <position position="56"/>
    </location>
</feature>
<protein>
    <submittedName>
        <fullName evidence="4">Chemotaxis protein CheY</fullName>
    </submittedName>
</protein>
<proteinExistence type="predicted"/>
<evidence type="ECO:0000313" key="4">
    <source>
        <dbReference type="EMBL" id="KJV07802.1"/>
    </source>
</evidence>
<dbReference type="OrthoDB" id="9800897at2"/>
<keyword evidence="1 2" id="KW-0597">Phosphoprotein</keyword>
<dbReference type="PATRIC" id="fig|1632867.3.peg.1573"/>